<accession>A0A9P4H6U5</accession>
<proteinExistence type="predicted"/>
<comment type="caution">
    <text evidence="2">The sequence shown here is derived from an EMBL/GenBank/DDBJ whole genome shotgun (WGS) entry which is preliminary data.</text>
</comment>
<evidence type="ECO:0000313" key="2">
    <source>
        <dbReference type="EMBL" id="KAF2028284.1"/>
    </source>
</evidence>
<feature type="domain" description="Heterokaryon incompatibility" evidence="1">
    <location>
        <begin position="25"/>
        <end position="115"/>
    </location>
</feature>
<protein>
    <submittedName>
        <fullName evidence="2">HET-domain-containing protein</fullName>
    </submittedName>
</protein>
<dbReference type="PANTHER" id="PTHR10622:SF10">
    <property type="entry name" value="HET DOMAIN-CONTAINING PROTEIN"/>
    <property type="match status" value="1"/>
</dbReference>
<evidence type="ECO:0000313" key="3">
    <source>
        <dbReference type="Proteomes" id="UP000799777"/>
    </source>
</evidence>
<dbReference type="PANTHER" id="PTHR10622">
    <property type="entry name" value="HET DOMAIN-CONTAINING PROTEIN"/>
    <property type="match status" value="1"/>
</dbReference>
<dbReference type="InterPro" id="IPR010730">
    <property type="entry name" value="HET"/>
</dbReference>
<keyword evidence="3" id="KW-1185">Reference proteome</keyword>
<name>A0A9P4H6U5_9PLEO</name>
<sequence length="263" mass="29710">MRLLQLQGAGSFSLIEFQGNNIPPYAILSHTWGPSNEEVTYQDLLSGTGKEKKGYCKLTFCRQQAAKDGIDYFWVDTSCINKHSSAELSEAINSMFRWYHKAVKCYVFLSDVSTAASARSSVTFPKSRWFTRGWTLQELLAPTYVEFFSREGDLLGDKHSRVQEISEITNIATGALEGRAMSRFCVEERMSWASRRETTREEDKAYSLLGIFGIFMSPIYGEGEENAFKRLQKKIFRGPSLCCNQTSSSTPVGIYHSSNRKSG</sequence>
<dbReference type="EMBL" id="ML978215">
    <property type="protein sequence ID" value="KAF2028284.1"/>
    <property type="molecule type" value="Genomic_DNA"/>
</dbReference>
<organism evidence="2 3">
    <name type="scientific">Setomelanomma holmii</name>
    <dbReference type="NCBI Taxonomy" id="210430"/>
    <lineage>
        <taxon>Eukaryota</taxon>
        <taxon>Fungi</taxon>
        <taxon>Dikarya</taxon>
        <taxon>Ascomycota</taxon>
        <taxon>Pezizomycotina</taxon>
        <taxon>Dothideomycetes</taxon>
        <taxon>Pleosporomycetidae</taxon>
        <taxon>Pleosporales</taxon>
        <taxon>Pleosporineae</taxon>
        <taxon>Phaeosphaeriaceae</taxon>
        <taxon>Setomelanomma</taxon>
    </lineage>
</organism>
<dbReference type="OrthoDB" id="1577640at2759"/>
<dbReference type="Proteomes" id="UP000799777">
    <property type="component" value="Unassembled WGS sequence"/>
</dbReference>
<gene>
    <name evidence="2" type="ORF">EK21DRAFT_101994</name>
</gene>
<dbReference type="AlphaFoldDB" id="A0A9P4H6U5"/>
<evidence type="ECO:0000259" key="1">
    <source>
        <dbReference type="Pfam" id="PF06985"/>
    </source>
</evidence>
<reference evidence="2" key="1">
    <citation type="journal article" date="2020" name="Stud. Mycol.">
        <title>101 Dothideomycetes genomes: a test case for predicting lifestyles and emergence of pathogens.</title>
        <authorList>
            <person name="Haridas S."/>
            <person name="Albert R."/>
            <person name="Binder M."/>
            <person name="Bloem J."/>
            <person name="Labutti K."/>
            <person name="Salamov A."/>
            <person name="Andreopoulos B."/>
            <person name="Baker S."/>
            <person name="Barry K."/>
            <person name="Bills G."/>
            <person name="Bluhm B."/>
            <person name="Cannon C."/>
            <person name="Castanera R."/>
            <person name="Culley D."/>
            <person name="Daum C."/>
            <person name="Ezra D."/>
            <person name="Gonzalez J."/>
            <person name="Henrissat B."/>
            <person name="Kuo A."/>
            <person name="Liang C."/>
            <person name="Lipzen A."/>
            <person name="Lutzoni F."/>
            <person name="Magnuson J."/>
            <person name="Mondo S."/>
            <person name="Nolan M."/>
            <person name="Ohm R."/>
            <person name="Pangilinan J."/>
            <person name="Park H.-J."/>
            <person name="Ramirez L."/>
            <person name="Alfaro M."/>
            <person name="Sun H."/>
            <person name="Tritt A."/>
            <person name="Yoshinaga Y."/>
            <person name="Zwiers L.-H."/>
            <person name="Turgeon B."/>
            <person name="Goodwin S."/>
            <person name="Spatafora J."/>
            <person name="Crous P."/>
            <person name="Grigoriev I."/>
        </authorList>
    </citation>
    <scope>NUCLEOTIDE SEQUENCE</scope>
    <source>
        <strain evidence="2">CBS 110217</strain>
    </source>
</reference>
<dbReference type="Pfam" id="PF06985">
    <property type="entry name" value="HET"/>
    <property type="match status" value="1"/>
</dbReference>